<dbReference type="CDD" id="cd12087">
    <property type="entry name" value="TM_EGFR-like"/>
    <property type="match status" value="1"/>
</dbReference>
<feature type="region of interest" description="Disordered" evidence="5">
    <location>
        <begin position="314"/>
        <end position="349"/>
    </location>
</feature>
<organism evidence="7 8">
    <name type="scientific">Hyaloscypha hepaticicola</name>
    <dbReference type="NCBI Taxonomy" id="2082293"/>
    <lineage>
        <taxon>Eukaryota</taxon>
        <taxon>Fungi</taxon>
        <taxon>Dikarya</taxon>
        <taxon>Ascomycota</taxon>
        <taxon>Pezizomycotina</taxon>
        <taxon>Leotiomycetes</taxon>
        <taxon>Helotiales</taxon>
        <taxon>Hyaloscyphaceae</taxon>
        <taxon>Hyaloscypha</taxon>
    </lineage>
</organism>
<dbReference type="NCBIfam" id="TIGR01167">
    <property type="entry name" value="LPXTG_anchor"/>
    <property type="match status" value="1"/>
</dbReference>
<dbReference type="EMBL" id="KZ613517">
    <property type="protein sequence ID" value="PMD14932.1"/>
    <property type="molecule type" value="Genomic_DNA"/>
</dbReference>
<evidence type="ECO:0000256" key="5">
    <source>
        <dbReference type="SAM" id="MobiDB-lite"/>
    </source>
</evidence>
<accession>A0A2J6PLK2</accession>
<feature type="compositionally biased region" description="Polar residues" evidence="5">
    <location>
        <begin position="373"/>
        <end position="392"/>
    </location>
</feature>
<evidence type="ECO:0000256" key="3">
    <source>
        <dbReference type="ARBA" id="ARBA00022989"/>
    </source>
</evidence>
<dbReference type="Proteomes" id="UP000235672">
    <property type="component" value="Unassembled WGS sequence"/>
</dbReference>
<proteinExistence type="predicted"/>
<keyword evidence="8" id="KW-1185">Reference proteome</keyword>
<feature type="compositionally biased region" description="Low complexity" evidence="5">
    <location>
        <begin position="86"/>
        <end position="115"/>
    </location>
</feature>
<evidence type="ECO:0000256" key="1">
    <source>
        <dbReference type="ARBA" id="ARBA00004167"/>
    </source>
</evidence>
<feature type="region of interest" description="Disordered" evidence="5">
    <location>
        <begin position="86"/>
        <end position="125"/>
    </location>
</feature>
<feature type="compositionally biased region" description="Polar residues" evidence="5">
    <location>
        <begin position="236"/>
        <end position="249"/>
    </location>
</feature>
<dbReference type="GO" id="GO:0071944">
    <property type="term" value="C:cell periphery"/>
    <property type="evidence" value="ECO:0007669"/>
    <property type="project" value="UniProtKB-ARBA"/>
</dbReference>
<dbReference type="STRING" id="1745343.A0A2J6PLK2"/>
<dbReference type="GO" id="GO:0016020">
    <property type="term" value="C:membrane"/>
    <property type="evidence" value="ECO:0007669"/>
    <property type="project" value="UniProtKB-SubCell"/>
</dbReference>
<keyword evidence="4 6" id="KW-0472">Membrane</keyword>
<dbReference type="PANTHER" id="PTHR15549">
    <property type="entry name" value="PAIRED IMMUNOGLOBULIN-LIKE TYPE 2 RECEPTOR"/>
    <property type="match status" value="1"/>
</dbReference>
<evidence type="ECO:0000256" key="2">
    <source>
        <dbReference type="ARBA" id="ARBA00022692"/>
    </source>
</evidence>
<protein>
    <recommendedName>
        <fullName evidence="9">Extracellular membrane protein CFEM domain-containing protein</fullName>
    </recommendedName>
</protein>
<dbReference type="AlphaFoldDB" id="A0A2J6PLK2"/>
<keyword evidence="2 6" id="KW-0812">Transmembrane</keyword>
<dbReference type="InterPro" id="IPR051694">
    <property type="entry name" value="Immunoregulatory_rcpt-like"/>
</dbReference>
<gene>
    <name evidence="7" type="ORF">NA56DRAFT_358082</name>
</gene>
<feature type="compositionally biased region" description="Polar residues" evidence="5">
    <location>
        <begin position="314"/>
        <end position="327"/>
    </location>
</feature>
<evidence type="ECO:0000313" key="7">
    <source>
        <dbReference type="EMBL" id="PMD14932.1"/>
    </source>
</evidence>
<keyword evidence="3 6" id="KW-1133">Transmembrane helix</keyword>
<feature type="region of interest" description="Disordered" evidence="5">
    <location>
        <begin position="224"/>
        <end position="249"/>
    </location>
</feature>
<feature type="transmembrane region" description="Helical" evidence="6">
    <location>
        <begin position="133"/>
        <end position="154"/>
    </location>
</feature>
<feature type="region of interest" description="Disordered" evidence="5">
    <location>
        <begin position="373"/>
        <end position="397"/>
    </location>
</feature>
<evidence type="ECO:0000256" key="4">
    <source>
        <dbReference type="ARBA" id="ARBA00023136"/>
    </source>
</evidence>
<sequence length="440" mass="46340">MEQLCATAQVTSLTPAGACPSTIASTSKTTSLAPGSTCAVGETLCFGSCVDLLADYTNCGSCGTHCNPIVGPLLCEAGKCIDDTSSTSSSRLSSSQSSTAIIAPTSSSSSSSTTPTLPPPANPQSGLSTGAKAGIAVGVIGVVLIAVGALFLFWRRRRGNSLSDNALPQDPDLPPSYIKPELPAHGTTNPIYRKEVSTTGDDLELIGDTGPLAEKTVWGKEPATQAATSPVAELQSPASETDQALEQSFSQTYPQDSHELEPAMEKQILIEELATSTRTHELSPGEISPSGQRTELATKANDHELDTVSNLADQQARNVSGAEQTPSHSDRTPAVAELPPRQTFSQPFSGPIDPYIAKLSEVNDANMPQQLASSTSSIVPLAGQSTSAGTTSRMDELHAKRDKIQQEKERLLKLQELDELEATVQKEILEEARRQRGEEG</sequence>
<evidence type="ECO:0008006" key="9">
    <source>
        <dbReference type="Google" id="ProtNLM"/>
    </source>
</evidence>
<reference evidence="7 8" key="1">
    <citation type="submission" date="2016-05" db="EMBL/GenBank/DDBJ databases">
        <title>A degradative enzymes factory behind the ericoid mycorrhizal symbiosis.</title>
        <authorList>
            <consortium name="DOE Joint Genome Institute"/>
            <person name="Martino E."/>
            <person name="Morin E."/>
            <person name="Grelet G."/>
            <person name="Kuo A."/>
            <person name="Kohler A."/>
            <person name="Daghino S."/>
            <person name="Barry K."/>
            <person name="Choi C."/>
            <person name="Cichocki N."/>
            <person name="Clum A."/>
            <person name="Copeland A."/>
            <person name="Hainaut M."/>
            <person name="Haridas S."/>
            <person name="Labutti K."/>
            <person name="Lindquist E."/>
            <person name="Lipzen A."/>
            <person name="Khouja H.-R."/>
            <person name="Murat C."/>
            <person name="Ohm R."/>
            <person name="Olson A."/>
            <person name="Spatafora J."/>
            <person name="Veneault-Fourrey C."/>
            <person name="Henrissat B."/>
            <person name="Grigoriev I."/>
            <person name="Martin F."/>
            <person name="Perotto S."/>
        </authorList>
    </citation>
    <scope>NUCLEOTIDE SEQUENCE [LARGE SCALE GENOMIC DNA]</scope>
    <source>
        <strain evidence="7 8">UAMH 7357</strain>
    </source>
</reference>
<comment type="subcellular location">
    <subcellularLocation>
        <location evidence="1">Membrane</location>
        <topology evidence="1">Single-pass membrane protein</topology>
    </subcellularLocation>
</comment>
<name>A0A2J6PLK2_9HELO</name>
<evidence type="ECO:0000256" key="6">
    <source>
        <dbReference type="SAM" id="Phobius"/>
    </source>
</evidence>
<evidence type="ECO:0000313" key="8">
    <source>
        <dbReference type="Proteomes" id="UP000235672"/>
    </source>
</evidence>